<keyword evidence="3" id="KW-0812">Transmembrane</keyword>
<dbReference type="InterPro" id="IPR036291">
    <property type="entry name" value="NAD(P)-bd_dom_sf"/>
</dbReference>
<evidence type="ECO:0000313" key="4">
    <source>
        <dbReference type="EMBL" id="CAG8033951.1"/>
    </source>
</evidence>
<evidence type="ECO:0000256" key="3">
    <source>
        <dbReference type="SAM" id="Phobius"/>
    </source>
</evidence>
<protein>
    <submittedName>
        <fullName evidence="4">Uncharacterized protein</fullName>
    </submittedName>
</protein>
<reference evidence="4" key="1">
    <citation type="submission" date="2021-07" db="EMBL/GenBank/DDBJ databases">
        <authorList>
            <person name="Branca A.L. A."/>
        </authorList>
    </citation>
    <scope>NUCLEOTIDE SEQUENCE</scope>
</reference>
<gene>
    <name evidence="4" type="ORF">POLS_LOCUS2787</name>
</gene>
<dbReference type="InterPro" id="IPR002347">
    <property type="entry name" value="SDR_fam"/>
</dbReference>
<dbReference type="AlphaFoldDB" id="A0A9W4MRW8"/>
<name>A0A9W4MRW8_PENOL</name>
<dbReference type="Proteomes" id="UP001153618">
    <property type="component" value="Unassembled WGS sequence"/>
</dbReference>
<sequence length="372" mass="41422">MASIAAVLDSNSNITRHHGPGLVAVFGKFSVLRELRHDWLRRLSLFLLFLVFILTFPVGGTSGIGETTARAFIRNTDASRAYLIGRDQASAMSIIEELKKLKPESEVTFIRSDVSLLREVDKTCAAIQEKEDKVNILFLSPGTGSTNGRTETDEGLDRKLNLHYYSRMRFVQNLLPQLRNADHSRTRDHKPLSRVVSVLEAGGEGALQLDDLSLKTHWSLRNCGIHSITMNSVSMEHLASVYPQTSFVHSFPGIVRTRLDRDLCTVAKCAMKALIVLAKQWEISFEESGERHLYAATSPRFPPHAYKDSASDAAEGSDGRIGSGSYRLSSQGSPYKPSKIMERYRVDGVRSMIWDHTLGVFAQVRGRQENGG</sequence>
<keyword evidence="5" id="KW-1185">Reference proteome</keyword>
<organism evidence="4 5">
    <name type="scientific">Penicillium olsonii</name>
    <dbReference type="NCBI Taxonomy" id="99116"/>
    <lineage>
        <taxon>Eukaryota</taxon>
        <taxon>Fungi</taxon>
        <taxon>Dikarya</taxon>
        <taxon>Ascomycota</taxon>
        <taxon>Pezizomycotina</taxon>
        <taxon>Eurotiomycetes</taxon>
        <taxon>Eurotiomycetidae</taxon>
        <taxon>Eurotiales</taxon>
        <taxon>Aspergillaceae</taxon>
        <taxon>Penicillium</taxon>
    </lineage>
</organism>
<dbReference type="InterPro" id="IPR052228">
    <property type="entry name" value="Sec_Metab_Biosynth_Oxidored"/>
</dbReference>
<dbReference type="SUPFAM" id="SSF51735">
    <property type="entry name" value="NAD(P)-binding Rossmann-fold domains"/>
    <property type="match status" value="1"/>
</dbReference>
<keyword evidence="3" id="KW-1133">Transmembrane helix</keyword>
<accession>A0A9W4MRW8</accession>
<dbReference type="GO" id="GO:0016491">
    <property type="term" value="F:oxidoreductase activity"/>
    <property type="evidence" value="ECO:0007669"/>
    <property type="project" value="UniProtKB-KW"/>
</dbReference>
<keyword evidence="3" id="KW-0472">Membrane</keyword>
<dbReference type="OrthoDB" id="2898509at2759"/>
<dbReference type="PANTHER" id="PTHR47534">
    <property type="entry name" value="YALI0E05731P"/>
    <property type="match status" value="1"/>
</dbReference>
<evidence type="ECO:0000256" key="2">
    <source>
        <dbReference type="SAM" id="MobiDB-lite"/>
    </source>
</evidence>
<evidence type="ECO:0000313" key="5">
    <source>
        <dbReference type="Proteomes" id="UP001153618"/>
    </source>
</evidence>
<dbReference type="Gene3D" id="3.40.50.720">
    <property type="entry name" value="NAD(P)-binding Rossmann-like Domain"/>
    <property type="match status" value="1"/>
</dbReference>
<comment type="caution">
    <text evidence="4">The sequence shown here is derived from an EMBL/GenBank/DDBJ whole genome shotgun (WGS) entry which is preliminary data.</text>
</comment>
<evidence type="ECO:0000256" key="1">
    <source>
        <dbReference type="ARBA" id="ARBA00023002"/>
    </source>
</evidence>
<dbReference type="EMBL" id="CAJVOS010000016">
    <property type="protein sequence ID" value="CAG8033951.1"/>
    <property type="molecule type" value="Genomic_DNA"/>
</dbReference>
<feature type="transmembrane region" description="Helical" evidence="3">
    <location>
        <begin position="43"/>
        <end position="65"/>
    </location>
</feature>
<feature type="region of interest" description="Disordered" evidence="2">
    <location>
        <begin position="305"/>
        <end position="334"/>
    </location>
</feature>
<dbReference type="PANTHER" id="PTHR47534:SF2">
    <property type="entry name" value="KETOREDUCTASE (KR) DOMAIN-CONTAINING PROTEIN-RELATED"/>
    <property type="match status" value="1"/>
</dbReference>
<proteinExistence type="predicted"/>
<keyword evidence="1" id="KW-0560">Oxidoreductase</keyword>
<dbReference type="Pfam" id="PF00106">
    <property type="entry name" value="adh_short"/>
    <property type="match status" value="1"/>
</dbReference>